<dbReference type="EMBL" id="CP012643">
    <property type="protein sequence ID" value="ALI97676.1"/>
    <property type="molecule type" value="Genomic_DNA"/>
</dbReference>
<dbReference type="PANTHER" id="PTHR13774:SF32">
    <property type="entry name" value="ANTISENSE-ENHANCING SEQUENCE 1"/>
    <property type="match status" value="1"/>
</dbReference>
<dbReference type="Gene3D" id="3.10.310.10">
    <property type="entry name" value="Diaminopimelate Epimerase, Chain A, domain 1"/>
    <property type="match status" value="2"/>
</dbReference>
<dbReference type="GO" id="GO:0005737">
    <property type="term" value="C:cytoplasm"/>
    <property type="evidence" value="ECO:0007669"/>
    <property type="project" value="TreeGrafter"/>
</dbReference>
<feature type="active site" evidence="2">
    <location>
        <position position="47"/>
    </location>
</feature>
<dbReference type="NCBIfam" id="TIGR00654">
    <property type="entry name" value="PhzF_family"/>
    <property type="match status" value="1"/>
</dbReference>
<dbReference type="KEGG" id="rti:DC20_00045"/>
<dbReference type="Pfam" id="PF02567">
    <property type="entry name" value="PhzC-PhzF"/>
    <property type="match status" value="1"/>
</dbReference>
<proteinExistence type="inferred from homology"/>
<keyword evidence="4" id="KW-1185">Reference proteome</keyword>
<dbReference type="GO" id="GO:0016853">
    <property type="term" value="F:isomerase activity"/>
    <property type="evidence" value="ECO:0007669"/>
    <property type="project" value="TreeGrafter"/>
</dbReference>
<dbReference type="PATRIC" id="fig|512763.3.peg.8"/>
<comment type="similarity">
    <text evidence="1">Belongs to the PhzF family.</text>
</comment>
<dbReference type="OrthoDB" id="9788221at2"/>
<dbReference type="SUPFAM" id="SSF54506">
    <property type="entry name" value="Diaminopimelate epimerase-like"/>
    <property type="match status" value="1"/>
</dbReference>
<name>A0A0P0CNH3_9BACT</name>
<evidence type="ECO:0008006" key="5">
    <source>
        <dbReference type="Google" id="ProtNLM"/>
    </source>
</evidence>
<reference evidence="3 4" key="1">
    <citation type="submission" date="2015-08" db="EMBL/GenBank/DDBJ databases">
        <title>Complete genome sequence of Rufibacter tibetensis strain 1351t, a radiation-resistant bacterium from tibet plateau.</title>
        <authorList>
            <person name="Dai J."/>
        </authorList>
    </citation>
    <scope>NUCLEOTIDE SEQUENCE [LARGE SCALE GENOMIC DNA]</scope>
    <source>
        <strain evidence="3 4">1351</strain>
    </source>
</reference>
<organism evidence="3 4">
    <name type="scientific">Rufibacter tibetensis</name>
    <dbReference type="NCBI Taxonomy" id="512763"/>
    <lineage>
        <taxon>Bacteria</taxon>
        <taxon>Pseudomonadati</taxon>
        <taxon>Bacteroidota</taxon>
        <taxon>Cytophagia</taxon>
        <taxon>Cytophagales</taxon>
        <taxon>Hymenobacteraceae</taxon>
        <taxon>Rufibacter</taxon>
    </lineage>
</organism>
<dbReference type="PIRSF" id="PIRSF016184">
    <property type="entry name" value="PhzC_PhzF"/>
    <property type="match status" value="1"/>
</dbReference>
<dbReference type="STRING" id="512763.DC20_00045"/>
<protein>
    <recommendedName>
        <fullName evidence="5">Phenazine biosynthesis protein</fullName>
    </recommendedName>
</protein>
<evidence type="ECO:0000256" key="2">
    <source>
        <dbReference type="PIRSR" id="PIRSR016184-1"/>
    </source>
</evidence>
<sequence>MQTLPFYIVDVFANAPYKGNQLAVFLQAEHLTIEQMQQIAQEIGFAESSFILRNEPSEKGYDTRYFTVEYEVPFAGHPTLGTAYVIQQFILQKPVSELSLHLKVGQIPVSFTYSDNKPDFLLMRQITPTFEEPLPKSEIATLIGLPEESLHLSFPVQEVSTGLPFLVIPLQKLEDIQNVYLQPDKLLSFLQHHGLYKTQRPDGLSVALYFFCPETYSTDHQLNARMLALENGQVVEDAATGSANGCLLAYLLKHRYLGKDSLDLLVEQGYEIKRDSTIKLQGHVTSEDQYELYVGGQVQLIAKGEWYVH</sequence>
<evidence type="ECO:0000313" key="3">
    <source>
        <dbReference type="EMBL" id="ALI97676.1"/>
    </source>
</evidence>
<dbReference type="RefSeq" id="WP_062541956.1">
    <property type="nucleotide sequence ID" value="NZ_CP012643.1"/>
</dbReference>
<dbReference type="PANTHER" id="PTHR13774">
    <property type="entry name" value="PHENAZINE BIOSYNTHESIS PROTEIN"/>
    <property type="match status" value="1"/>
</dbReference>
<dbReference type="Proteomes" id="UP000061382">
    <property type="component" value="Chromosome"/>
</dbReference>
<dbReference type="AlphaFoldDB" id="A0A0P0CNH3"/>
<gene>
    <name evidence="3" type="ORF">DC20_00045</name>
</gene>
<dbReference type="InterPro" id="IPR003719">
    <property type="entry name" value="Phenazine_PhzF-like"/>
</dbReference>
<evidence type="ECO:0000313" key="4">
    <source>
        <dbReference type="Proteomes" id="UP000061382"/>
    </source>
</evidence>
<evidence type="ECO:0000256" key="1">
    <source>
        <dbReference type="ARBA" id="ARBA00008270"/>
    </source>
</evidence>
<accession>A0A0P0CNH3</accession>